<evidence type="ECO:0000259" key="8">
    <source>
        <dbReference type="PROSITE" id="PS50995"/>
    </source>
</evidence>
<keyword evidence="3 9" id="KW-0238">DNA-binding</keyword>
<evidence type="ECO:0000256" key="3">
    <source>
        <dbReference type="ARBA" id="ARBA00023125"/>
    </source>
</evidence>
<reference evidence="9 10" key="1">
    <citation type="submission" date="2018-06" db="EMBL/GenBank/DDBJ databases">
        <title>Genomic Encyclopedia of Type Strains, Phase IV (KMG-IV): sequencing the most valuable type-strain genomes for metagenomic binning, comparative biology and taxonomic classification.</title>
        <authorList>
            <person name="Goeker M."/>
        </authorList>
    </citation>
    <scope>NUCLEOTIDE SEQUENCE [LARGE SCALE GENOMIC DNA]</scope>
    <source>
        <strain evidence="9 10">DSM 22112</strain>
    </source>
</reference>
<keyword evidence="10" id="KW-1185">Reference proteome</keyword>
<dbReference type="SMART" id="SM00347">
    <property type="entry name" value="HTH_MARR"/>
    <property type="match status" value="1"/>
</dbReference>
<evidence type="ECO:0000256" key="6">
    <source>
        <dbReference type="ARBA" id="ARBA00047188"/>
    </source>
</evidence>
<dbReference type="PRINTS" id="PR00598">
    <property type="entry name" value="HTHMARR"/>
</dbReference>
<accession>A0A366I4W1</accession>
<protein>
    <recommendedName>
        <fullName evidence="6">HTH-type transcriptional regulator SarZ</fullName>
    </recommendedName>
    <alternativeName>
        <fullName evidence="7">Staphylococcal accessory regulator Z</fullName>
    </alternativeName>
</protein>
<dbReference type="PANTHER" id="PTHR42756">
    <property type="entry name" value="TRANSCRIPTIONAL REGULATOR, MARR"/>
    <property type="match status" value="1"/>
</dbReference>
<dbReference type="InterPro" id="IPR000835">
    <property type="entry name" value="HTH_MarR-typ"/>
</dbReference>
<keyword evidence="2" id="KW-0805">Transcription regulation</keyword>
<comment type="caution">
    <text evidence="9">The sequence shown here is derived from an EMBL/GenBank/DDBJ whole genome shotgun (WGS) entry which is preliminary data.</text>
</comment>
<keyword evidence="4" id="KW-0804">Transcription</keyword>
<gene>
    <name evidence="9" type="ORF">DES36_11014</name>
</gene>
<evidence type="ECO:0000256" key="4">
    <source>
        <dbReference type="ARBA" id="ARBA00023163"/>
    </source>
</evidence>
<organism evidence="9 10">
    <name type="scientific">Alkalibaculum bacchi</name>
    <dbReference type="NCBI Taxonomy" id="645887"/>
    <lineage>
        <taxon>Bacteria</taxon>
        <taxon>Bacillati</taxon>
        <taxon>Bacillota</taxon>
        <taxon>Clostridia</taxon>
        <taxon>Eubacteriales</taxon>
        <taxon>Eubacteriaceae</taxon>
        <taxon>Alkalibaculum</taxon>
    </lineage>
</organism>
<feature type="domain" description="HTH marR-type" evidence="8">
    <location>
        <begin position="1"/>
        <end position="139"/>
    </location>
</feature>
<dbReference type="GO" id="GO:0005737">
    <property type="term" value="C:cytoplasm"/>
    <property type="evidence" value="ECO:0007669"/>
    <property type="project" value="UniProtKB-SubCell"/>
</dbReference>
<evidence type="ECO:0000256" key="1">
    <source>
        <dbReference type="ARBA" id="ARBA00004496"/>
    </source>
</evidence>
<evidence type="ECO:0000256" key="2">
    <source>
        <dbReference type="ARBA" id="ARBA00023015"/>
    </source>
</evidence>
<dbReference type="GO" id="GO:0003677">
    <property type="term" value="F:DNA binding"/>
    <property type="evidence" value="ECO:0007669"/>
    <property type="project" value="UniProtKB-KW"/>
</dbReference>
<comment type="similarity">
    <text evidence="5">Belongs to the SarZ family.</text>
</comment>
<dbReference type="Proteomes" id="UP000253490">
    <property type="component" value="Unassembled WGS sequence"/>
</dbReference>
<dbReference type="InterPro" id="IPR055166">
    <property type="entry name" value="Transc_reg_Sar_Rot_HTH"/>
</dbReference>
<dbReference type="EMBL" id="QNRX01000010">
    <property type="protein sequence ID" value="RBP63271.1"/>
    <property type="molecule type" value="Genomic_DNA"/>
</dbReference>
<comment type="subcellular location">
    <subcellularLocation>
        <location evidence="1">Cytoplasm</location>
    </subcellularLocation>
</comment>
<dbReference type="GO" id="GO:0003700">
    <property type="term" value="F:DNA-binding transcription factor activity"/>
    <property type="evidence" value="ECO:0007669"/>
    <property type="project" value="InterPro"/>
</dbReference>
<sequence length="148" mass="17023">MKNIYSILNEALVIVFNLVLKAEEKFIRSLGVNLSITEIHTLEAIASDVEKPMSEIASRLSITLGTLTTSINNLEKKGFVKRKRSEKDRRVVIVNLTEKAHDIMEKHTSFHENMVHEIVTELNKQEEYALMKALNNLIDYFTNKYGEE</sequence>
<evidence type="ECO:0000313" key="9">
    <source>
        <dbReference type="EMBL" id="RBP63271.1"/>
    </source>
</evidence>
<name>A0A366I4W1_9FIRM</name>
<dbReference type="Pfam" id="PF22381">
    <property type="entry name" value="Staph_reg_Sar_Rot"/>
    <property type="match status" value="1"/>
</dbReference>
<dbReference type="PROSITE" id="PS50995">
    <property type="entry name" value="HTH_MARR_2"/>
    <property type="match status" value="1"/>
</dbReference>
<proteinExistence type="inferred from homology"/>
<evidence type="ECO:0000256" key="5">
    <source>
        <dbReference type="ARBA" id="ARBA00046337"/>
    </source>
</evidence>
<dbReference type="SUPFAM" id="SSF46785">
    <property type="entry name" value="Winged helix' DNA-binding domain"/>
    <property type="match status" value="1"/>
</dbReference>
<dbReference type="PANTHER" id="PTHR42756:SF1">
    <property type="entry name" value="TRANSCRIPTIONAL REPRESSOR OF EMRAB OPERON"/>
    <property type="match status" value="1"/>
</dbReference>
<dbReference type="Gene3D" id="1.10.10.10">
    <property type="entry name" value="Winged helix-like DNA-binding domain superfamily/Winged helix DNA-binding domain"/>
    <property type="match status" value="1"/>
</dbReference>
<dbReference type="InterPro" id="IPR036390">
    <property type="entry name" value="WH_DNA-bd_sf"/>
</dbReference>
<evidence type="ECO:0000313" key="10">
    <source>
        <dbReference type="Proteomes" id="UP000253490"/>
    </source>
</evidence>
<evidence type="ECO:0000256" key="7">
    <source>
        <dbReference type="ARBA" id="ARBA00047207"/>
    </source>
</evidence>
<dbReference type="AlphaFoldDB" id="A0A366I4W1"/>
<dbReference type="RefSeq" id="WP_170128245.1">
    <property type="nucleotide sequence ID" value="NZ_QNRX01000010.1"/>
</dbReference>
<dbReference type="InterPro" id="IPR036388">
    <property type="entry name" value="WH-like_DNA-bd_sf"/>
</dbReference>